<gene>
    <name evidence="5" type="ORF">APICC_09536</name>
</gene>
<evidence type="ECO:0000256" key="3">
    <source>
        <dbReference type="ARBA" id="ARBA00038329"/>
    </source>
</evidence>
<name>A0A2A3EMR7_APICC</name>
<accession>A0A2A3EMR7</accession>
<evidence type="ECO:0000313" key="6">
    <source>
        <dbReference type="Proteomes" id="UP000242457"/>
    </source>
</evidence>
<evidence type="ECO:0000256" key="2">
    <source>
        <dbReference type="ARBA" id="ARBA00023254"/>
    </source>
</evidence>
<reference evidence="5 6" key="1">
    <citation type="submission" date="2014-07" db="EMBL/GenBank/DDBJ databases">
        <title>Genomic and transcriptomic analysis on Apis cerana provide comprehensive insights into honey bee biology.</title>
        <authorList>
            <person name="Diao Q."/>
            <person name="Sun L."/>
            <person name="Zheng H."/>
            <person name="Zheng H."/>
            <person name="Xu S."/>
            <person name="Wang S."/>
            <person name="Zeng Z."/>
            <person name="Hu F."/>
            <person name="Su S."/>
            <person name="Wu J."/>
        </authorList>
    </citation>
    <scope>NUCLEOTIDE SEQUENCE [LARGE SCALE GENOMIC DNA]</scope>
    <source>
        <tissue evidence="5">Pupae without intestine</tissue>
    </source>
</reference>
<dbReference type="GO" id="GO:0000712">
    <property type="term" value="P:resolution of meiotic recombination intermediates"/>
    <property type="evidence" value="ECO:0007669"/>
    <property type="project" value="TreeGrafter"/>
</dbReference>
<dbReference type="Proteomes" id="UP000242457">
    <property type="component" value="Unassembled WGS sequence"/>
</dbReference>
<keyword evidence="2" id="KW-0469">Meiosis</keyword>
<dbReference type="SUPFAM" id="SSF50249">
    <property type="entry name" value="Nucleic acid-binding proteins"/>
    <property type="match status" value="2"/>
</dbReference>
<dbReference type="InterPro" id="IPR056880">
    <property type="entry name" value="OB_MEIOB_N"/>
</dbReference>
<dbReference type="PANTHER" id="PTHR21166:SF2">
    <property type="entry name" value="CELL DIVISION CONTROL PROTEIN 24 OB DOMAIN-CONTAINING PROTEIN-RELATED"/>
    <property type="match status" value="1"/>
</dbReference>
<evidence type="ECO:0000256" key="1">
    <source>
        <dbReference type="ARBA" id="ARBA00023125"/>
    </source>
</evidence>
<dbReference type="OrthoDB" id="9937820at2759"/>
<comment type="similarity">
    <text evidence="3">Belongs to the MEIOB family.</text>
</comment>
<organism evidence="5 6">
    <name type="scientific">Apis cerana cerana</name>
    <name type="common">Oriental honeybee</name>
    <dbReference type="NCBI Taxonomy" id="94128"/>
    <lineage>
        <taxon>Eukaryota</taxon>
        <taxon>Metazoa</taxon>
        <taxon>Ecdysozoa</taxon>
        <taxon>Arthropoda</taxon>
        <taxon>Hexapoda</taxon>
        <taxon>Insecta</taxon>
        <taxon>Pterygota</taxon>
        <taxon>Neoptera</taxon>
        <taxon>Endopterygota</taxon>
        <taxon>Hymenoptera</taxon>
        <taxon>Apocrita</taxon>
        <taxon>Aculeata</taxon>
        <taxon>Apoidea</taxon>
        <taxon>Anthophila</taxon>
        <taxon>Apidae</taxon>
        <taxon>Apis</taxon>
    </lineage>
</organism>
<keyword evidence="6" id="KW-1185">Reference proteome</keyword>
<evidence type="ECO:0000259" key="4">
    <source>
        <dbReference type="Pfam" id="PF24903"/>
    </source>
</evidence>
<dbReference type="Pfam" id="PF24903">
    <property type="entry name" value="OB_MEIOB_N"/>
    <property type="match status" value="1"/>
</dbReference>
<dbReference type="InterPro" id="IPR016024">
    <property type="entry name" value="ARM-type_fold"/>
</dbReference>
<keyword evidence="1" id="KW-0238">DNA-binding</keyword>
<evidence type="ECO:0000313" key="5">
    <source>
        <dbReference type="EMBL" id="PBC32562.1"/>
    </source>
</evidence>
<dbReference type="PANTHER" id="PTHR21166">
    <property type="entry name" value="CELL DIVISION CONTROL PROTEIN 24 OB DOMAIN-CONTAINING PROTEIN-RELATED"/>
    <property type="match status" value="1"/>
</dbReference>
<sequence length="623" mass="71376">MSGVYKQALKSLQPGTQNALVIVNNGDRSVWTFTLRDSIEDSINVTIWGSIQFVRKLFSSFHIGSVVEVINPKVIARRPEDRNELFMPWVSSACSLTVNEGNALVQIHDAPTRAKYEPLLMLPIKNLNGLRTLKSIFENLEALRDQYVDILVVVTFISDIRNVVTRDGRDIKFRNFEAIDGSTDEVVSLMLWEDEWIEKAALWEPKRTVLLLVDVRIAYDNFKKKTVLSTARKTMITENPNISQTTTIRNAVQFYEHDIMSGNFVTPNPDTITSVMTIQEISEKLNRKTKQGERIQFATILKAYVMDINVENLNPGIISIRCALCKKIIPDNRDSCMNLECPSGNGTRVPLNIMSLNLKVNLRDSTGYLIGCRLFGDTAERVLGCTVNEFQEMILPQRTELKWKYTLEKCDIRLHVLGSNKAFEILHAQDCLKYIVSLMYNCDNVIVSSVAYTAMHYVHIGFQYILKEEIIELTNATIKRNFSFEDSYFIWLLALLSSEISCHIYLYSVIPLIIDYLYENSINDITSIIEITACIRILANIVQETSGRLAKYLLENSKYSLSNLKILLNKLLLCQYVHIRKETLWLIGNLYNHNSVDIKKIIQEVISESVLKQTVLYTIQQYQ</sequence>
<dbReference type="InterPro" id="IPR052469">
    <property type="entry name" value="MEIOB"/>
</dbReference>
<proteinExistence type="inferred from homology"/>
<dbReference type="EMBL" id="KZ288215">
    <property type="protein sequence ID" value="PBC32562.1"/>
    <property type="molecule type" value="Genomic_DNA"/>
</dbReference>
<dbReference type="GO" id="GO:0008310">
    <property type="term" value="F:single-stranded DNA 3'-5' DNA exonuclease activity"/>
    <property type="evidence" value="ECO:0007669"/>
    <property type="project" value="TreeGrafter"/>
</dbReference>
<feature type="domain" description="MEIOB-like N-terminal" evidence="4">
    <location>
        <begin position="25"/>
        <end position="125"/>
    </location>
</feature>
<dbReference type="AlphaFoldDB" id="A0A2A3EMR7"/>
<dbReference type="Gene3D" id="2.40.50.140">
    <property type="entry name" value="Nucleic acid-binding proteins"/>
    <property type="match status" value="2"/>
</dbReference>
<dbReference type="InterPro" id="IPR012340">
    <property type="entry name" value="NA-bd_OB-fold"/>
</dbReference>
<dbReference type="GO" id="GO:0003697">
    <property type="term" value="F:single-stranded DNA binding"/>
    <property type="evidence" value="ECO:0007669"/>
    <property type="project" value="TreeGrafter"/>
</dbReference>
<dbReference type="STRING" id="94128.A0A2A3EMR7"/>
<protein>
    <recommendedName>
        <fullName evidence="4">MEIOB-like N-terminal domain-containing protein</fullName>
    </recommendedName>
</protein>
<dbReference type="SUPFAM" id="SSF48371">
    <property type="entry name" value="ARM repeat"/>
    <property type="match status" value="1"/>
</dbReference>